<gene>
    <name evidence="2" type="ORF">EW145_g1042</name>
</gene>
<organism evidence="2 3">
    <name type="scientific">Phellinidium pouzarii</name>
    <dbReference type="NCBI Taxonomy" id="167371"/>
    <lineage>
        <taxon>Eukaryota</taxon>
        <taxon>Fungi</taxon>
        <taxon>Dikarya</taxon>
        <taxon>Basidiomycota</taxon>
        <taxon>Agaricomycotina</taxon>
        <taxon>Agaricomycetes</taxon>
        <taxon>Hymenochaetales</taxon>
        <taxon>Hymenochaetaceae</taxon>
        <taxon>Phellinidium</taxon>
    </lineage>
</organism>
<sequence>MGRTHTTLKVRNSPARGGKSSGNKTSSTRSVFKVPRTPTKDKTPRSPFEFKPLRQSLYNRPVIAPKNNLYTIREESPEEMGADEGRNNRVARNISTASNCRDSDMDELYNSGGDCSSEASDFEGWDDETTLVAKFQESLPEQSDREKLVNLAYELEGPMQARGDLLKQYLAHTMAPAARKVKNTHKVLEEKVDVAFGVGVLSFDDSCKKIEQLSLQDEEGLSRIYMDTQRNVRELFRQLKDAYKKRDQLWDSLQDSVDKGATRALATLSSLPTGLDDTAAAIEKKSKEVSKSGGMDGKAKQKFLRELLAEM</sequence>
<dbReference type="OrthoDB" id="2678231at2759"/>
<reference evidence="2 3" key="1">
    <citation type="submission" date="2019-02" db="EMBL/GenBank/DDBJ databases">
        <title>Genome sequencing of the rare red list fungi Phellinidium pouzarii.</title>
        <authorList>
            <person name="Buettner E."/>
            <person name="Kellner H."/>
        </authorList>
    </citation>
    <scope>NUCLEOTIDE SEQUENCE [LARGE SCALE GENOMIC DNA]</scope>
    <source>
        <strain evidence="2 3">DSM 108285</strain>
    </source>
</reference>
<accession>A0A4S4LLH3</accession>
<protein>
    <submittedName>
        <fullName evidence="2">Uncharacterized protein</fullName>
    </submittedName>
</protein>
<feature type="compositionally biased region" description="Polar residues" evidence="1">
    <location>
        <begin position="1"/>
        <end position="10"/>
    </location>
</feature>
<dbReference type="AlphaFoldDB" id="A0A4S4LLH3"/>
<name>A0A4S4LLH3_9AGAM</name>
<feature type="region of interest" description="Disordered" evidence="1">
    <location>
        <begin position="1"/>
        <end position="52"/>
    </location>
</feature>
<evidence type="ECO:0000313" key="3">
    <source>
        <dbReference type="Proteomes" id="UP000308199"/>
    </source>
</evidence>
<feature type="compositionally biased region" description="Low complexity" evidence="1">
    <location>
        <begin position="16"/>
        <end position="30"/>
    </location>
</feature>
<dbReference type="Proteomes" id="UP000308199">
    <property type="component" value="Unassembled WGS sequence"/>
</dbReference>
<keyword evidence="3" id="KW-1185">Reference proteome</keyword>
<proteinExistence type="predicted"/>
<evidence type="ECO:0000313" key="2">
    <source>
        <dbReference type="EMBL" id="THH10850.1"/>
    </source>
</evidence>
<comment type="caution">
    <text evidence="2">The sequence shown here is derived from an EMBL/GenBank/DDBJ whole genome shotgun (WGS) entry which is preliminary data.</text>
</comment>
<evidence type="ECO:0000256" key="1">
    <source>
        <dbReference type="SAM" id="MobiDB-lite"/>
    </source>
</evidence>
<dbReference type="EMBL" id="SGPK01000026">
    <property type="protein sequence ID" value="THH10850.1"/>
    <property type="molecule type" value="Genomic_DNA"/>
</dbReference>